<dbReference type="EMBL" id="JANVFS010000081">
    <property type="protein sequence ID" value="KAJ4463240.1"/>
    <property type="molecule type" value="Genomic_DNA"/>
</dbReference>
<feature type="region of interest" description="Disordered" evidence="1">
    <location>
        <begin position="1"/>
        <end position="111"/>
    </location>
</feature>
<gene>
    <name evidence="3" type="ORF">C8J55DRAFT_494486</name>
    <name evidence="2" type="ORF">C8J55DRAFT_567813</name>
</gene>
<accession>A0A9W8ZPS9</accession>
<feature type="compositionally biased region" description="Basic and acidic residues" evidence="1">
    <location>
        <begin position="27"/>
        <end position="41"/>
    </location>
</feature>
<dbReference type="EMBL" id="JANVFS010000084">
    <property type="protein sequence ID" value="KAJ4463211.1"/>
    <property type="molecule type" value="Genomic_DNA"/>
</dbReference>
<proteinExistence type="predicted"/>
<dbReference type="Proteomes" id="UP001150238">
    <property type="component" value="Unassembled WGS sequence"/>
</dbReference>
<name>A0A9W8ZPS9_9AGAR</name>
<evidence type="ECO:0000313" key="4">
    <source>
        <dbReference type="Proteomes" id="UP001150238"/>
    </source>
</evidence>
<evidence type="ECO:0000256" key="1">
    <source>
        <dbReference type="SAM" id="MobiDB-lite"/>
    </source>
</evidence>
<evidence type="ECO:0000313" key="3">
    <source>
        <dbReference type="EMBL" id="KAJ4463240.1"/>
    </source>
</evidence>
<organism evidence="3 4">
    <name type="scientific">Lentinula lateritia</name>
    <dbReference type="NCBI Taxonomy" id="40482"/>
    <lineage>
        <taxon>Eukaryota</taxon>
        <taxon>Fungi</taxon>
        <taxon>Dikarya</taxon>
        <taxon>Basidiomycota</taxon>
        <taxon>Agaricomycotina</taxon>
        <taxon>Agaricomycetes</taxon>
        <taxon>Agaricomycetidae</taxon>
        <taxon>Agaricales</taxon>
        <taxon>Marasmiineae</taxon>
        <taxon>Omphalotaceae</taxon>
        <taxon>Lentinula</taxon>
    </lineage>
</organism>
<reference evidence="3" key="2">
    <citation type="journal article" date="2023" name="Proc. Natl. Acad. Sci. U.S.A.">
        <title>A global phylogenomic analysis of the shiitake genus Lentinula.</title>
        <authorList>
            <person name="Sierra-Patev S."/>
            <person name="Min B."/>
            <person name="Naranjo-Ortiz M."/>
            <person name="Looney B."/>
            <person name="Konkel Z."/>
            <person name="Slot J.C."/>
            <person name="Sakamoto Y."/>
            <person name="Steenwyk J.L."/>
            <person name="Rokas A."/>
            <person name="Carro J."/>
            <person name="Camarero S."/>
            <person name="Ferreira P."/>
            <person name="Molpeceres G."/>
            <person name="Ruiz-Duenas F.J."/>
            <person name="Serrano A."/>
            <person name="Henrissat B."/>
            <person name="Drula E."/>
            <person name="Hughes K.W."/>
            <person name="Mata J.L."/>
            <person name="Ishikawa N.K."/>
            <person name="Vargas-Isla R."/>
            <person name="Ushijima S."/>
            <person name="Smith C.A."/>
            <person name="Donoghue J."/>
            <person name="Ahrendt S."/>
            <person name="Andreopoulos W."/>
            <person name="He G."/>
            <person name="LaButti K."/>
            <person name="Lipzen A."/>
            <person name="Ng V."/>
            <person name="Riley R."/>
            <person name="Sandor L."/>
            <person name="Barry K."/>
            <person name="Martinez A.T."/>
            <person name="Xiao Y."/>
            <person name="Gibbons J.G."/>
            <person name="Terashima K."/>
            <person name="Grigoriev I.V."/>
            <person name="Hibbett D."/>
        </authorList>
    </citation>
    <scope>NUCLEOTIDE SEQUENCE</scope>
    <source>
        <strain evidence="3">Sp2 HRB7682 ss15</strain>
    </source>
</reference>
<feature type="compositionally biased region" description="Basic residues" evidence="1">
    <location>
        <begin position="96"/>
        <end position="107"/>
    </location>
</feature>
<dbReference type="AlphaFoldDB" id="A0A9W8ZPS9"/>
<protein>
    <submittedName>
        <fullName evidence="3">Uncharacterized protein</fullName>
    </submittedName>
</protein>
<reference evidence="3" key="1">
    <citation type="submission" date="2022-08" db="EMBL/GenBank/DDBJ databases">
        <authorList>
            <consortium name="DOE Joint Genome Institute"/>
            <person name="Min B."/>
            <person name="Riley R."/>
            <person name="Sierra-Patev S."/>
            <person name="Naranjo-Ortiz M."/>
            <person name="Looney B."/>
            <person name="Konkel Z."/>
            <person name="Slot J.C."/>
            <person name="Sakamoto Y."/>
            <person name="Steenwyk J.L."/>
            <person name="Rokas A."/>
            <person name="Carro J."/>
            <person name="Camarero S."/>
            <person name="Ferreira P."/>
            <person name="Molpeceres G."/>
            <person name="Ruiz-Duenas F.J."/>
            <person name="Serrano A."/>
            <person name="Henrissat B."/>
            <person name="Drula E."/>
            <person name="Hughes K.W."/>
            <person name="Mata J.L."/>
            <person name="Ishikawa N.K."/>
            <person name="Vargas-Isla R."/>
            <person name="Ushijima S."/>
            <person name="Smith C.A."/>
            <person name="Ahrendt S."/>
            <person name="Andreopoulos W."/>
            <person name="He G."/>
            <person name="Labutti K."/>
            <person name="Lipzen A."/>
            <person name="Ng V."/>
            <person name="Sandor L."/>
            <person name="Barry K."/>
            <person name="Martinez A.T."/>
            <person name="Xiao Y."/>
            <person name="Gibbons J.G."/>
            <person name="Terashima K."/>
            <person name="Hibbett D.S."/>
            <person name="Grigoriev I.V."/>
        </authorList>
    </citation>
    <scope>NUCLEOTIDE SEQUENCE</scope>
    <source>
        <strain evidence="3">Sp2 HRB7682 ss15</strain>
    </source>
</reference>
<comment type="caution">
    <text evidence="3">The sequence shown here is derived from an EMBL/GenBank/DDBJ whole genome shotgun (WGS) entry which is preliminary data.</text>
</comment>
<sequence>MSTDVAAEITTGANAKDKAAGSQRKQAQKEDTTAAKSKEGTKVISKPPVEEKANDKSLNSGSVKIVVGESAKGDMSNLGDGDGAIKENTLPSTMKRSARPKHLHKKAPSREPIIIKEMNIRQMATKCSVHEAGLNVDSNSSKKAKQV</sequence>
<evidence type="ECO:0000313" key="2">
    <source>
        <dbReference type="EMBL" id="KAJ4463211.1"/>
    </source>
</evidence>